<keyword evidence="3" id="KW-1185">Reference proteome</keyword>
<keyword evidence="1" id="KW-0732">Signal</keyword>
<evidence type="ECO:0000256" key="1">
    <source>
        <dbReference type="SAM" id="SignalP"/>
    </source>
</evidence>
<dbReference type="AlphaFoldDB" id="A0A512N1Q8"/>
<dbReference type="OrthoDB" id="8235148at2"/>
<dbReference type="EMBL" id="BKAJ01000003">
    <property type="protein sequence ID" value="GEP52912.1"/>
    <property type="molecule type" value="Genomic_DNA"/>
</dbReference>
<sequence length="128" mass="14004">MRLSALGFILLSTLCIASVGARAQDVHDHAEGQYGQGHAENHDWYKELKQPDTGYSCCNGRSSSTDGDCRPTRAYLNDDGMWYALLDGRWVPVPPRVVLKQLAPDGRSHICASKSGMIYCFLGGSPKS</sequence>
<gene>
    <name evidence="2" type="ORF">RSO01_00780</name>
</gene>
<proteinExistence type="predicted"/>
<evidence type="ECO:0000313" key="3">
    <source>
        <dbReference type="Proteomes" id="UP000321058"/>
    </source>
</evidence>
<reference evidence="2 3" key="1">
    <citation type="submission" date="2019-07" db="EMBL/GenBank/DDBJ databases">
        <title>Whole genome shotgun sequence of Reyranella soli NBRC 108950.</title>
        <authorList>
            <person name="Hosoyama A."/>
            <person name="Uohara A."/>
            <person name="Ohji S."/>
            <person name="Ichikawa N."/>
        </authorList>
    </citation>
    <scope>NUCLEOTIDE SEQUENCE [LARGE SCALE GENOMIC DNA]</scope>
    <source>
        <strain evidence="2 3">NBRC 108950</strain>
    </source>
</reference>
<protein>
    <submittedName>
        <fullName evidence="2">Uncharacterized protein</fullName>
    </submittedName>
</protein>
<comment type="caution">
    <text evidence="2">The sequence shown here is derived from an EMBL/GenBank/DDBJ whole genome shotgun (WGS) entry which is preliminary data.</text>
</comment>
<feature type="signal peptide" evidence="1">
    <location>
        <begin position="1"/>
        <end position="23"/>
    </location>
</feature>
<organism evidence="2 3">
    <name type="scientific">Reyranella soli</name>
    <dbReference type="NCBI Taxonomy" id="1230389"/>
    <lineage>
        <taxon>Bacteria</taxon>
        <taxon>Pseudomonadati</taxon>
        <taxon>Pseudomonadota</taxon>
        <taxon>Alphaproteobacteria</taxon>
        <taxon>Hyphomicrobiales</taxon>
        <taxon>Reyranellaceae</taxon>
        <taxon>Reyranella</taxon>
    </lineage>
</organism>
<name>A0A512N1Q8_9HYPH</name>
<accession>A0A512N1Q8</accession>
<dbReference type="RefSeq" id="WP_147145028.1">
    <property type="nucleotide sequence ID" value="NZ_BKAJ01000003.1"/>
</dbReference>
<dbReference type="Proteomes" id="UP000321058">
    <property type="component" value="Unassembled WGS sequence"/>
</dbReference>
<feature type="chain" id="PRO_5021742355" evidence="1">
    <location>
        <begin position="24"/>
        <end position="128"/>
    </location>
</feature>
<evidence type="ECO:0000313" key="2">
    <source>
        <dbReference type="EMBL" id="GEP52912.1"/>
    </source>
</evidence>